<dbReference type="OrthoDB" id="5771719at2"/>
<protein>
    <submittedName>
        <fullName evidence="1">Uncharacterized protein</fullName>
    </submittedName>
</protein>
<reference evidence="1 2" key="1">
    <citation type="submission" date="2016-11" db="EMBL/GenBank/DDBJ databases">
        <title>Mixed transmission modes and dynamic genome evolution in an obligate animal-bacterial symbiosis.</title>
        <authorList>
            <person name="Russell S.L."/>
            <person name="Corbett-Detig R.B."/>
            <person name="Cavanaugh C.M."/>
        </authorList>
    </citation>
    <scope>NUCLEOTIDE SEQUENCE [LARGE SCALE GENOMIC DNA]</scope>
    <source>
        <strain evidence="1">Sp-SM6</strain>
    </source>
</reference>
<dbReference type="EMBL" id="MPRK01000225">
    <property type="protein sequence ID" value="OOZ38074.1"/>
    <property type="molecule type" value="Genomic_DNA"/>
</dbReference>
<accession>A0A1T2KZ55</accession>
<comment type="caution">
    <text evidence="1">The sequence shown here is derived from an EMBL/GenBank/DDBJ whole genome shotgun (WGS) entry which is preliminary data.</text>
</comment>
<dbReference type="Proteomes" id="UP000190198">
    <property type="component" value="Unassembled WGS sequence"/>
</dbReference>
<keyword evidence="2" id="KW-1185">Reference proteome</keyword>
<evidence type="ECO:0000313" key="1">
    <source>
        <dbReference type="EMBL" id="OOZ38074.1"/>
    </source>
</evidence>
<name>A0A1T2KZ55_9GAMM</name>
<organism evidence="1 2">
    <name type="scientific">Solemya elarraichensis gill symbiont</name>
    <dbReference type="NCBI Taxonomy" id="1918949"/>
    <lineage>
        <taxon>Bacteria</taxon>
        <taxon>Pseudomonadati</taxon>
        <taxon>Pseudomonadota</taxon>
        <taxon>Gammaproteobacteria</taxon>
        <taxon>sulfur-oxidizing symbionts</taxon>
    </lineage>
</organism>
<sequence>MQWHVAQIGSTTNTLDAFNGVAAWQKAVVIGNVQGNWVTPPSTAEWIGISHSGANRRTVEHLYRLDFDIDLPHQDYLKTLKFITFDFYSDNGIYDILVNGKSMKDNGYLNLGNSKNHNGYSATTIPVSWSMDADLLRVGTNTQILHVKSVGNYTGLLAELSSGRSCTAIDVGSAPESYGTKAEAPVHFITSAPLYIGSFPPNTSPRDDRDGVTLTTYAGSGKVTASLVGRNDTGAPAMLCGYLDGAADGVVDGSFFKGITYTGSVGDGIGETIAAGNEELCIQVSGDSGTNTLNLAAVPGFNGAEAGGTTLVDGSFSCDLHFFPNFTVATQTYTRFRLTSDSEFFSTNSPAPTGSASDGEVEDQGLTIIPTAAVIGSGSIRRAPVEELVDLFDVQTVVAFLESYGVEPTNLTDDIANDLLKQTLDPDGDGSVALVHWTTLEELGTVGFFLDRREEERGEWVRINNKMLPGLIDAPLGGEYLYADPGAQPDVDYLYKLIEQEAWGSRQEYGPYQLSY</sequence>
<gene>
    <name evidence="1" type="ORF">BOW52_09420</name>
</gene>
<dbReference type="RefSeq" id="WP_078477490.1">
    <property type="nucleotide sequence ID" value="NZ_MPRK01000225.1"/>
</dbReference>
<evidence type="ECO:0000313" key="2">
    <source>
        <dbReference type="Proteomes" id="UP000190198"/>
    </source>
</evidence>
<dbReference type="AlphaFoldDB" id="A0A1T2KZ55"/>
<proteinExistence type="predicted"/>